<evidence type="ECO:0000256" key="4">
    <source>
        <dbReference type="ARBA" id="ARBA00022989"/>
    </source>
</evidence>
<feature type="non-terminal residue" evidence="6">
    <location>
        <position position="1"/>
    </location>
</feature>
<dbReference type="InterPro" id="IPR011651">
    <property type="entry name" value="Notch_ligand_N"/>
</dbReference>
<dbReference type="AlphaFoldDB" id="A0A6H5FYL5"/>
<reference evidence="6 7" key="1">
    <citation type="submission" date="2020-02" db="EMBL/GenBank/DDBJ databases">
        <authorList>
            <person name="Ferguson B K."/>
        </authorList>
    </citation>
    <scope>NUCLEOTIDE SEQUENCE [LARGE SCALE GENOMIC DNA]</scope>
</reference>
<organism evidence="6 7">
    <name type="scientific">Nesidiocoris tenuis</name>
    <dbReference type="NCBI Taxonomy" id="355587"/>
    <lineage>
        <taxon>Eukaryota</taxon>
        <taxon>Metazoa</taxon>
        <taxon>Ecdysozoa</taxon>
        <taxon>Arthropoda</taxon>
        <taxon>Hexapoda</taxon>
        <taxon>Insecta</taxon>
        <taxon>Pterygota</taxon>
        <taxon>Neoptera</taxon>
        <taxon>Paraneoptera</taxon>
        <taxon>Hemiptera</taxon>
        <taxon>Heteroptera</taxon>
        <taxon>Panheteroptera</taxon>
        <taxon>Cimicomorpha</taxon>
        <taxon>Miridae</taxon>
        <taxon>Dicyphina</taxon>
        <taxon>Nesidiocoris</taxon>
    </lineage>
</organism>
<dbReference type="GO" id="GO:0016020">
    <property type="term" value="C:membrane"/>
    <property type="evidence" value="ECO:0007669"/>
    <property type="project" value="UniProtKB-SubCell"/>
</dbReference>
<proteinExistence type="predicted"/>
<dbReference type="GO" id="GO:0007219">
    <property type="term" value="P:Notch signaling pathway"/>
    <property type="evidence" value="ECO:0007669"/>
    <property type="project" value="InterPro"/>
</dbReference>
<dbReference type="Pfam" id="PF07657">
    <property type="entry name" value="MNNL"/>
    <property type="match status" value="1"/>
</dbReference>
<feature type="domain" description="Notch ligand N-terminal" evidence="5">
    <location>
        <begin position="83"/>
        <end position="183"/>
    </location>
</feature>
<dbReference type="OrthoDB" id="283575at2759"/>
<keyword evidence="2" id="KW-0812">Transmembrane</keyword>
<dbReference type="Proteomes" id="UP000479000">
    <property type="component" value="Unassembled WGS sequence"/>
</dbReference>
<keyword evidence="3" id="KW-0677">Repeat</keyword>
<evidence type="ECO:0000313" key="7">
    <source>
        <dbReference type="Proteomes" id="UP000479000"/>
    </source>
</evidence>
<dbReference type="Gene3D" id="2.60.40.3510">
    <property type="match status" value="1"/>
</dbReference>
<evidence type="ECO:0000313" key="6">
    <source>
        <dbReference type="EMBL" id="CAA9994784.1"/>
    </source>
</evidence>
<protein>
    <recommendedName>
        <fullName evidence="5">Notch ligand N-terminal domain-containing protein</fullName>
    </recommendedName>
</protein>
<accession>A0A6H5FYL5</accession>
<evidence type="ECO:0000259" key="5">
    <source>
        <dbReference type="Pfam" id="PF07657"/>
    </source>
</evidence>
<keyword evidence="4" id="KW-1133">Transmembrane helix</keyword>
<keyword evidence="4" id="KW-0472">Membrane</keyword>
<dbReference type="EMBL" id="CADCXU010002571">
    <property type="protein sequence ID" value="CAA9994784.1"/>
    <property type="molecule type" value="Genomic_DNA"/>
</dbReference>
<keyword evidence="7" id="KW-1185">Reference proteome</keyword>
<evidence type="ECO:0000256" key="3">
    <source>
        <dbReference type="ARBA" id="ARBA00022737"/>
    </source>
</evidence>
<name>A0A6H5FYL5_9HEMI</name>
<keyword evidence="1" id="KW-0245">EGF-like domain</keyword>
<gene>
    <name evidence="6" type="ORF">NTEN_LOCUS1600</name>
</gene>
<evidence type="ECO:0000256" key="2">
    <source>
        <dbReference type="ARBA" id="ARBA00022692"/>
    </source>
</evidence>
<evidence type="ECO:0000256" key="1">
    <source>
        <dbReference type="ARBA" id="ARBA00022536"/>
    </source>
</evidence>
<sequence length="193" mass="21608">QIEFDKFGGYNNQKCPKTRYAIVKTRLKAKYVKLSEYKKYSRILHEKIRVNRRSDAVQCENSRVHMRKNPPFNVLEMKEGDGSGYLEVQILEMSNYLGARRDGCCGGGVPPRPLGPSVGPCHAAKCQTFFRLCLKEYQSNVTSAGSCSFGNASSPVVGGNSFTLADPSDASLRLHFTFRWTVSRTVSPIHFLC</sequence>